<dbReference type="InterPro" id="IPR001816">
    <property type="entry name" value="Transl_elong_EFTs/EF1B"/>
</dbReference>
<dbReference type="GO" id="GO:0042246">
    <property type="term" value="P:tissue regeneration"/>
    <property type="evidence" value="ECO:0007669"/>
    <property type="project" value="InterPro"/>
</dbReference>
<accession>A0A182NF87</accession>
<dbReference type="CDD" id="cd14275">
    <property type="entry name" value="UBA_EF-Ts"/>
    <property type="match status" value="1"/>
</dbReference>
<organism evidence="16 17">
    <name type="scientific">Anopheles dirus</name>
    <dbReference type="NCBI Taxonomy" id="7168"/>
    <lineage>
        <taxon>Eukaryota</taxon>
        <taxon>Metazoa</taxon>
        <taxon>Ecdysozoa</taxon>
        <taxon>Arthropoda</taxon>
        <taxon>Hexapoda</taxon>
        <taxon>Insecta</taxon>
        <taxon>Pterygota</taxon>
        <taxon>Neoptera</taxon>
        <taxon>Endopterygota</taxon>
        <taxon>Diptera</taxon>
        <taxon>Nematocera</taxon>
        <taxon>Culicoidea</taxon>
        <taxon>Culicidae</taxon>
        <taxon>Anophelinae</taxon>
        <taxon>Anopheles</taxon>
    </lineage>
</organism>
<reference evidence="16" key="2">
    <citation type="submission" date="2020-05" db="UniProtKB">
        <authorList>
            <consortium name="EnsemblMetazoa"/>
        </authorList>
    </citation>
    <scope>IDENTIFICATION</scope>
    <source>
        <strain evidence="16">WRAIR2</strain>
    </source>
</reference>
<dbReference type="Pfam" id="PF04923">
    <property type="entry name" value="Ninjurin"/>
    <property type="match status" value="4"/>
</dbReference>
<keyword evidence="6" id="KW-0130">Cell adhesion</keyword>
<feature type="domain" description="Translation elongation factor EFTs/EF1B dimerisation" evidence="15">
    <location>
        <begin position="1092"/>
        <end position="1254"/>
    </location>
</feature>
<dbReference type="SUPFAM" id="SSF46934">
    <property type="entry name" value="UBA-like"/>
    <property type="match status" value="1"/>
</dbReference>
<feature type="transmembrane region" description="Helical" evidence="14">
    <location>
        <begin position="294"/>
        <end position="318"/>
    </location>
</feature>
<feature type="compositionally biased region" description="Pro residues" evidence="13">
    <location>
        <begin position="592"/>
        <end position="601"/>
    </location>
</feature>
<evidence type="ECO:0000256" key="1">
    <source>
        <dbReference type="ARBA" id="ARBA00004141"/>
    </source>
</evidence>
<dbReference type="GO" id="GO:0016020">
    <property type="term" value="C:membrane"/>
    <property type="evidence" value="ECO:0007669"/>
    <property type="project" value="UniProtKB-SubCell"/>
</dbReference>
<evidence type="ECO:0000256" key="13">
    <source>
        <dbReference type="SAM" id="MobiDB-lite"/>
    </source>
</evidence>
<keyword evidence="8" id="KW-0809">Transit peptide</keyword>
<feature type="transmembrane region" description="Helical" evidence="14">
    <location>
        <begin position="106"/>
        <end position="131"/>
    </location>
</feature>
<keyword evidence="10 12" id="KW-0496">Mitochondrion</keyword>
<evidence type="ECO:0000259" key="15">
    <source>
        <dbReference type="Pfam" id="PF00889"/>
    </source>
</evidence>
<dbReference type="FunFam" id="1.10.8.10:FF:000031">
    <property type="entry name" value="Elongation factor Ts, mitochondrial"/>
    <property type="match status" value="1"/>
</dbReference>
<dbReference type="Proteomes" id="UP000075884">
    <property type="component" value="Unassembled WGS sequence"/>
</dbReference>
<dbReference type="PANTHER" id="PTHR12316">
    <property type="entry name" value="NINJURIN-RELATED"/>
    <property type="match status" value="1"/>
</dbReference>
<keyword evidence="11 14" id="KW-0472">Membrane</keyword>
<evidence type="ECO:0000256" key="3">
    <source>
        <dbReference type="ARBA" id="ARBA00008141"/>
    </source>
</evidence>
<dbReference type="Gene3D" id="1.10.8.10">
    <property type="entry name" value="DNA helicase RuvA subunit, C-terminal domain"/>
    <property type="match status" value="1"/>
</dbReference>
<evidence type="ECO:0000256" key="6">
    <source>
        <dbReference type="ARBA" id="ARBA00022889"/>
    </source>
</evidence>
<evidence type="ECO:0000256" key="2">
    <source>
        <dbReference type="ARBA" id="ARBA00005532"/>
    </source>
</evidence>
<feature type="region of interest" description="Disordered" evidence="13">
    <location>
        <begin position="389"/>
        <end position="418"/>
    </location>
</feature>
<evidence type="ECO:0000256" key="10">
    <source>
        <dbReference type="ARBA" id="ARBA00023128"/>
    </source>
</evidence>
<dbReference type="HAMAP" id="MF_00050">
    <property type="entry name" value="EF_Ts"/>
    <property type="match status" value="1"/>
</dbReference>
<dbReference type="Pfam" id="PF25025">
    <property type="entry name" value="EF-Ts_N"/>
    <property type="match status" value="1"/>
</dbReference>
<evidence type="ECO:0000256" key="5">
    <source>
        <dbReference type="ARBA" id="ARBA00022768"/>
    </source>
</evidence>
<evidence type="ECO:0000256" key="4">
    <source>
        <dbReference type="ARBA" id="ARBA00022692"/>
    </source>
</evidence>
<dbReference type="Pfam" id="PF00889">
    <property type="entry name" value="EF_TS"/>
    <property type="match status" value="1"/>
</dbReference>
<dbReference type="GO" id="GO:0003746">
    <property type="term" value="F:translation elongation factor activity"/>
    <property type="evidence" value="ECO:0007669"/>
    <property type="project" value="UniProtKB-UniRule"/>
</dbReference>
<keyword evidence="7 12" id="KW-0648">Protein biosynthesis</keyword>
<feature type="transmembrane region" description="Helical" evidence="14">
    <location>
        <begin position="260"/>
        <end position="282"/>
    </location>
</feature>
<feature type="transmembrane region" description="Helical" evidence="14">
    <location>
        <begin position="464"/>
        <end position="488"/>
    </location>
</feature>
<evidence type="ECO:0000256" key="14">
    <source>
        <dbReference type="SAM" id="Phobius"/>
    </source>
</evidence>
<dbReference type="InterPro" id="IPR036402">
    <property type="entry name" value="EF-Ts_dimer_sf"/>
</dbReference>
<dbReference type="PROSITE" id="PS01127">
    <property type="entry name" value="EF_TS_2"/>
    <property type="match status" value="1"/>
</dbReference>
<keyword evidence="17" id="KW-1185">Reference proteome</keyword>
<comment type="subcellular location">
    <subcellularLocation>
        <location evidence="1">Membrane</location>
        <topology evidence="1">Multi-pass membrane protein</topology>
    </subcellularLocation>
    <subcellularLocation>
        <location evidence="12">Mitochondrion</location>
    </subcellularLocation>
</comment>
<keyword evidence="9 14" id="KW-1133">Transmembrane helix</keyword>
<evidence type="ECO:0000256" key="8">
    <source>
        <dbReference type="ARBA" id="ARBA00022946"/>
    </source>
</evidence>
<dbReference type="InterPro" id="IPR007007">
    <property type="entry name" value="Ninjurin"/>
</dbReference>
<evidence type="ECO:0000256" key="12">
    <source>
        <dbReference type="HAMAP-Rule" id="MF_03135"/>
    </source>
</evidence>
<evidence type="ECO:0000256" key="7">
    <source>
        <dbReference type="ARBA" id="ARBA00022917"/>
    </source>
</evidence>
<dbReference type="InterPro" id="IPR009060">
    <property type="entry name" value="UBA-like_sf"/>
</dbReference>
<sequence length="1318" mass="144089">MTETNRNSTAVLTPIDEMPAENTDASLIEMNAFDRPDTTDRIEMDVEDVERTSISEVDGRRKTRASQTQSYDIHKGIAESAMDISLLTANANQLRLLMTYNEKSHTYVACIALVIASLVMQIFVASGVIIIKRSLNGSAARSPTKKKPQAVAVCCGSAAIIPQLATAMTSATVYRMKAAESTSSSQLEGGPIEPIGNVPSGASSDGSTYDSAASEYYLALSYNGYDCFRSVVEIALSVSFLAANSNLLRLLISFKETESFIASEILVTVSIVLQILVAISIVTITQVNDPSRYAKMKACAVVGAIIISLVNLLIPFVINYRRTMTRPEPSTRSPSRAGERYPRYDRPHQHVEHAGNRGVRIFTGSEKQSKVFCNPVIFNQDATRIQPYQENDWDNNEPTPNYAADRVTNGSERTTRDTGGYDVRRSVLENALNIAFLAANSNQLRLLSTSNGGERHDATTLQAILGLIIVSLILQALNCVAMVMMSFLSTPGYSLGTIPLLFTAMNDRDKEHPIDLPIVYEHNAAAPNRAHYRANIGLANPMFGRSKSDLDIASGKFELNPDGAESSASSTTDASEALIARSSRNSTTAAPATPPPLPPKPIAVTSVYQTDSGRRVSTVTPSYDISKSIAESAMDISLLTANANQLRLLITYNQGSKTYVACITFVIMSLVLQMMVAITMIVVSLTKPQRDDPKRQRVKIITSIDMTEPIVLVLSADETVKPESIVERIRKPPHLPGSEEQIVLSTDTPGSVGYPYQIHTKYYDTQVVLCAHGSADLTTVPSAILKRTEGILIYFDAKDRTFLERLPAYGKWVEQNEIEFGILLCSSLPESSGDGITYGEAKSHCTVLDVIELDPSVEDEEATDGEATGVDELIQAMHNYIWSNVSIHRGNRNATEEVDEQSPSSALLLPNATDDDEADYHGPVSEEEERMIEAELNGFERLLTEVMNFQPVTNSWTRNERLMYAEELAEIFDNLVEEEEAEEEGAAVQQHQRAAPSQTMLFKQLPRLLPVTAGIRFYATAEKSALAALRKKTGYTFANCKKALELHNNDLAKAELWLKEQAQAMGWSKATKLEGRNTAQGLIGVLVQRNAGAMVEVNCETDFVARNVSFQRFVQVASAACVRHLENVEADANLTKVGLNSEALKQLVLEDGKSLGDHLALMIGTVGENASLNRAICYKAPDSIQLTGYVHPAPSEEIPQDVPLLGKYGSLLAFKAENHSTVQEGIDGASLTGAQVARKVCQHIVGMKPERIGEAGKDEPAADKDDETCLIHQEYLVDPSYTVGEVLEASRVHIVDFQRFECGEKSKTDEQNVRAAAN</sequence>
<dbReference type="PANTHER" id="PTHR12316:SF1">
    <property type="entry name" value="NINJURIN-B"/>
    <property type="match status" value="1"/>
</dbReference>
<protein>
    <recommendedName>
        <fullName evidence="12">Elongation factor Ts, mitochondrial</fullName>
        <shortName evidence="12">EF-Ts</shortName>
        <shortName evidence="12">EF-TsMt</shortName>
    </recommendedName>
</protein>
<evidence type="ECO:0000256" key="9">
    <source>
        <dbReference type="ARBA" id="ARBA00022989"/>
    </source>
</evidence>
<feature type="transmembrane region" description="Helical" evidence="14">
    <location>
        <begin position="228"/>
        <end position="248"/>
    </location>
</feature>
<dbReference type="GO" id="GO:0007155">
    <property type="term" value="P:cell adhesion"/>
    <property type="evidence" value="ECO:0007669"/>
    <property type="project" value="UniProtKB-KW"/>
</dbReference>
<comment type="function">
    <text evidence="12">Associates with the EF-Tu.GDP complex and induces the exchange of GDP to GTP. It remains bound to the aminoacyl-tRNA.EF-Tu.GTP complex up to the GTP hydrolysis stage on the ribosome.</text>
</comment>
<evidence type="ECO:0000256" key="11">
    <source>
        <dbReference type="ARBA" id="ARBA00023136"/>
    </source>
</evidence>
<dbReference type="FunFam" id="3.30.479.20:FF:000026">
    <property type="entry name" value="Elongation factor Ts, mitochondrial"/>
    <property type="match status" value="1"/>
</dbReference>
<proteinExistence type="inferred from homology"/>
<dbReference type="VEuPathDB" id="VectorBase:ADIR006309"/>
<keyword evidence="4 14" id="KW-0812">Transmembrane</keyword>
<dbReference type="STRING" id="7168.A0A182NF87"/>
<reference evidence="17" key="1">
    <citation type="submission" date="2013-03" db="EMBL/GenBank/DDBJ databases">
        <title>The Genome Sequence of Anopheles dirus WRAIR2.</title>
        <authorList>
            <consortium name="The Broad Institute Genomics Platform"/>
            <person name="Neafsey D.E."/>
            <person name="Walton C."/>
            <person name="Walker B."/>
            <person name="Young S.K."/>
            <person name="Zeng Q."/>
            <person name="Gargeya S."/>
            <person name="Fitzgerald M."/>
            <person name="Haas B."/>
            <person name="Abouelleil A."/>
            <person name="Allen A.W."/>
            <person name="Alvarado L."/>
            <person name="Arachchi H.M."/>
            <person name="Berlin A.M."/>
            <person name="Chapman S.B."/>
            <person name="Gainer-Dewar J."/>
            <person name="Goldberg J."/>
            <person name="Griggs A."/>
            <person name="Gujja S."/>
            <person name="Hansen M."/>
            <person name="Howarth C."/>
            <person name="Imamovic A."/>
            <person name="Ireland A."/>
            <person name="Larimer J."/>
            <person name="McCowan C."/>
            <person name="Murphy C."/>
            <person name="Pearson M."/>
            <person name="Poon T.W."/>
            <person name="Priest M."/>
            <person name="Roberts A."/>
            <person name="Saif S."/>
            <person name="Shea T."/>
            <person name="Sisk P."/>
            <person name="Sykes S."/>
            <person name="Wortman J."/>
            <person name="Nusbaum C."/>
            <person name="Birren B."/>
        </authorList>
    </citation>
    <scope>NUCLEOTIDE SEQUENCE [LARGE SCALE GENOMIC DNA]</scope>
    <source>
        <strain evidence="17">WRAIR2</strain>
    </source>
</reference>
<dbReference type="InterPro" id="IPR014039">
    <property type="entry name" value="Transl_elong_EFTs/EF1B_dimer"/>
</dbReference>
<keyword evidence="5 12" id="KW-0251">Elongation factor</keyword>
<dbReference type="SUPFAM" id="SSF54713">
    <property type="entry name" value="Elongation factor Ts (EF-Ts), dimerisation domain"/>
    <property type="match status" value="1"/>
</dbReference>
<dbReference type="Gene3D" id="3.30.479.20">
    <property type="entry name" value="Elongation factor Ts, dimerisation domain"/>
    <property type="match status" value="2"/>
</dbReference>
<dbReference type="EnsemblMetazoa" id="ADIR006309-RA">
    <property type="protein sequence ID" value="ADIR006309-PA"/>
    <property type="gene ID" value="ADIR006309"/>
</dbReference>
<feature type="region of interest" description="Disordered" evidence="13">
    <location>
        <begin position="892"/>
        <end position="926"/>
    </location>
</feature>
<evidence type="ECO:0000313" key="17">
    <source>
        <dbReference type="Proteomes" id="UP000075884"/>
    </source>
</evidence>
<feature type="region of interest" description="Disordered" evidence="13">
    <location>
        <begin position="582"/>
        <end position="601"/>
    </location>
</feature>
<name>A0A182NF87_9DIPT</name>
<dbReference type="FunFam" id="3.30.479.20:FF:000008">
    <property type="entry name" value="Elongation factor Ts, mitochondrial"/>
    <property type="match status" value="1"/>
</dbReference>
<evidence type="ECO:0000313" key="16">
    <source>
        <dbReference type="EnsemblMetazoa" id="ADIR006309-PA"/>
    </source>
</evidence>
<comment type="similarity">
    <text evidence="3">Belongs to the ninjurin family.</text>
</comment>
<comment type="similarity">
    <text evidence="2 12">Belongs to the EF-Ts family.</text>
</comment>
<dbReference type="GO" id="GO:0005739">
    <property type="term" value="C:mitochondrion"/>
    <property type="evidence" value="ECO:0007669"/>
    <property type="project" value="UniProtKB-SubCell"/>
</dbReference>
<dbReference type="InterPro" id="IPR018101">
    <property type="entry name" value="Transl_elong_Ts_CS"/>
</dbReference>